<dbReference type="AlphaFoldDB" id="A0A2N8P323"/>
<dbReference type="Proteomes" id="UP000528608">
    <property type="component" value="Unassembled WGS sequence"/>
</dbReference>
<dbReference type="EMBL" id="LGUI01000001">
    <property type="protein sequence ID" value="PNE35422.1"/>
    <property type="molecule type" value="Genomic_DNA"/>
</dbReference>
<evidence type="ECO:0000313" key="4">
    <source>
        <dbReference type="Proteomes" id="UP000528608"/>
    </source>
</evidence>
<accession>A0A2N8P323</accession>
<protein>
    <submittedName>
        <fullName evidence="2">Uncharacterized protein</fullName>
    </submittedName>
</protein>
<name>A0A2N8P323_STREU</name>
<comment type="caution">
    <text evidence="2">The sequence shown here is derived from an EMBL/GenBank/DDBJ whole genome shotgun (WGS) entry which is preliminary data.</text>
</comment>
<keyword evidence="3" id="KW-1185">Reference proteome</keyword>
<dbReference type="EMBL" id="JACHJF010000002">
    <property type="protein sequence ID" value="MBB5117601.1"/>
    <property type="molecule type" value="Genomic_DNA"/>
</dbReference>
<dbReference type="Proteomes" id="UP000235945">
    <property type="component" value="Unassembled WGS sequence"/>
</dbReference>
<evidence type="ECO:0000313" key="1">
    <source>
        <dbReference type="EMBL" id="MBB5117601.1"/>
    </source>
</evidence>
<dbReference type="OrthoDB" id="3431977at2"/>
<sequence length="86" mass="9159">MSDWGWEYDPSEEYLTKGLPPGAVAEVERLATELAALGMDAAKVGEPVGKEGGLRELPIFGGLGLIGFPAVPRDSRVYVVNIVWSG</sequence>
<proteinExistence type="predicted"/>
<evidence type="ECO:0000313" key="2">
    <source>
        <dbReference type="EMBL" id="PNE35422.1"/>
    </source>
</evidence>
<reference evidence="2" key="2">
    <citation type="submission" date="2015-07" db="EMBL/GenBank/DDBJ databases">
        <authorList>
            <person name="Noorani M."/>
        </authorList>
    </citation>
    <scope>NUCLEOTIDE SEQUENCE [LARGE SCALE GENOMIC DNA]</scope>
    <source>
        <strain evidence="2">ATCC 27428</strain>
    </source>
</reference>
<organism evidence="2 3">
    <name type="scientific">Streptomyces eurocidicus</name>
    <name type="common">Streptoverticillium eurocidicus</name>
    <dbReference type="NCBI Taxonomy" id="66423"/>
    <lineage>
        <taxon>Bacteria</taxon>
        <taxon>Bacillati</taxon>
        <taxon>Actinomycetota</taxon>
        <taxon>Actinomycetes</taxon>
        <taxon>Kitasatosporales</taxon>
        <taxon>Streptomycetaceae</taxon>
        <taxon>Streptomyces</taxon>
    </lineage>
</organism>
<evidence type="ECO:0000313" key="3">
    <source>
        <dbReference type="Proteomes" id="UP000235945"/>
    </source>
</evidence>
<gene>
    <name evidence="2" type="ORF">AF335_03560</name>
    <name evidence="1" type="ORF">FHS36_001007</name>
</gene>
<dbReference type="RefSeq" id="WP_102916741.1">
    <property type="nucleotide sequence ID" value="NZ_JACHJF010000002.1"/>
</dbReference>
<reference evidence="3" key="1">
    <citation type="submission" date="2015-07" db="EMBL/GenBank/DDBJ databases">
        <authorList>
            <person name="Graham D.E."/>
            <person name="Giannone R.J."/>
            <person name="Gulvik C.A."/>
            <person name="Hettich R.L."/>
            <person name="Klingeman D.M."/>
            <person name="Mahan K.M."/>
            <person name="Parry R.J."/>
            <person name="Spain J.C."/>
        </authorList>
    </citation>
    <scope>NUCLEOTIDE SEQUENCE [LARGE SCALE GENOMIC DNA]</scope>
    <source>
        <strain evidence="3">ATCC 27428</strain>
    </source>
</reference>
<reference evidence="1 4" key="3">
    <citation type="submission" date="2020-08" db="EMBL/GenBank/DDBJ databases">
        <title>Genomic Encyclopedia of Type Strains, Phase III (KMG-III): the genomes of soil and plant-associated and newly described type strains.</title>
        <authorList>
            <person name="Whitman W."/>
        </authorList>
    </citation>
    <scope>NUCLEOTIDE SEQUENCE [LARGE SCALE GENOMIC DNA]</scope>
    <source>
        <strain evidence="1 4">CECT 3259</strain>
    </source>
</reference>